<gene>
    <name evidence="2" type="ORF">AVDCRST_MAG68-977</name>
</gene>
<dbReference type="AlphaFoldDB" id="A0A6J4KJV4"/>
<organism evidence="2">
    <name type="scientific">uncultured Gemmatimonadota bacterium</name>
    <dbReference type="NCBI Taxonomy" id="203437"/>
    <lineage>
        <taxon>Bacteria</taxon>
        <taxon>Pseudomonadati</taxon>
        <taxon>Gemmatimonadota</taxon>
        <taxon>environmental samples</taxon>
    </lineage>
</organism>
<protein>
    <submittedName>
        <fullName evidence="2">Uncharacterized protein</fullName>
    </submittedName>
</protein>
<reference evidence="2" key="1">
    <citation type="submission" date="2020-02" db="EMBL/GenBank/DDBJ databases">
        <authorList>
            <person name="Meier V. D."/>
        </authorList>
    </citation>
    <scope>NUCLEOTIDE SEQUENCE</scope>
    <source>
        <strain evidence="2">AVDCRST_MAG68</strain>
    </source>
</reference>
<feature type="compositionally biased region" description="Basic residues" evidence="1">
    <location>
        <begin position="190"/>
        <end position="211"/>
    </location>
</feature>
<proteinExistence type="predicted"/>
<feature type="non-terminal residue" evidence="2">
    <location>
        <position position="211"/>
    </location>
</feature>
<sequence>ADASRRGKGGARAGAGVQPARVPQAGRPARRVGLDLRQDRRGHPARAALAGLLPRHGGDTSDPVLADRGVAGDHGGGPSRAPDLLQRLRVLRRPLRPAPRRGGAGPAWSARGGGVGGRGAPGGGGRAVARGFAGALPRPSAAAGRSRRRALRPLQDPRRLPPRAARAPRGGAPLRCVPARVRAGGLRRAAAGRRRVRAAARRGRRGGRPWV</sequence>
<feature type="region of interest" description="Disordered" evidence="1">
    <location>
        <begin position="136"/>
        <end position="211"/>
    </location>
</feature>
<feature type="non-terminal residue" evidence="2">
    <location>
        <position position="1"/>
    </location>
</feature>
<evidence type="ECO:0000313" key="2">
    <source>
        <dbReference type="EMBL" id="CAA9307630.1"/>
    </source>
</evidence>
<evidence type="ECO:0000256" key="1">
    <source>
        <dbReference type="SAM" id="MobiDB-lite"/>
    </source>
</evidence>
<feature type="compositionally biased region" description="Basic residues" evidence="1">
    <location>
        <begin position="89"/>
        <end position="99"/>
    </location>
</feature>
<feature type="compositionally biased region" description="Low complexity" evidence="1">
    <location>
        <begin position="162"/>
        <end position="189"/>
    </location>
</feature>
<feature type="compositionally biased region" description="Gly residues" evidence="1">
    <location>
        <begin position="111"/>
        <end position="123"/>
    </location>
</feature>
<accession>A0A6J4KJV4</accession>
<feature type="region of interest" description="Disordered" evidence="1">
    <location>
        <begin position="1"/>
        <end position="123"/>
    </location>
</feature>
<name>A0A6J4KJV4_9BACT</name>
<feature type="compositionally biased region" description="Low complexity" evidence="1">
    <location>
        <begin position="45"/>
        <end position="55"/>
    </location>
</feature>
<feature type="compositionally biased region" description="Basic and acidic residues" evidence="1">
    <location>
        <begin position="32"/>
        <end position="42"/>
    </location>
</feature>
<dbReference type="EMBL" id="CADCTW010000055">
    <property type="protein sequence ID" value="CAA9307630.1"/>
    <property type="molecule type" value="Genomic_DNA"/>
</dbReference>